<evidence type="ECO:0008006" key="12">
    <source>
        <dbReference type="Google" id="ProtNLM"/>
    </source>
</evidence>
<evidence type="ECO:0000256" key="2">
    <source>
        <dbReference type="ARBA" id="ARBA00004430"/>
    </source>
</evidence>
<dbReference type="EMBL" id="JAKCXM010000272">
    <property type="protein sequence ID" value="KAJ0396973.1"/>
    <property type="molecule type" value="Genomic_DNA"/>
</dbReference>
<accession>A0AAD5LG79</accession>
<keyword evidence="7" id="KW-0206">Cytoskeleton</keyword>
<keyword evidence="3" id="KW-0963">Cytoplasm</keyword>
<organism evidence="10 11">
    <name type="scientific">Pythium insidiosum</name>
    <name type="common">Pythiosis disease agent</name>
    <dbReference type="NCBI Taxonomy" id="114742"/>
    <lineage>
        <taxon>Eukaryota</taxon>
        <taxon>Sar</taxon>
        <taxon>Stramenopiles</taxon>
        <taxon>Oomycota</taxon>
        <taxon>Peronosporomycetes</taxon>
        <taxon>Pythiales</taxon>
        <taxon>Pythiaceae</taxon>
        <taxon>Pythium</taxon>
    </lineage>
</organism>
<keyword evidence="11" id="KW-1185">Reference proteome</keyword>
<comment type="caution">
    <text evidence="10">The sequence shown here is derived from an EMBL/GenBank/DDBJ whole genome shotgun (WGS) entry which is preliminary data.</text>
</comment>
<reference evidence="10" key="1">
    <citation type="submission" date="2021-12" db="EMBL/GenBank/DDBJ databases">
        <title>Prjna785345.</title>
        <authorList>
            <person name="Rujirawat T."/>
            <person name="Krajaejun T."/>
        </authorList>
    </citation>
    <scope>NUCLEOTIDE SEQUENCE</scope>
    <source>
        <strain evidence="10">Pi057C3</strain>
    </source>
</reference>
<comment type="subcellular location">
    <subcellularLocation>
        <location evidence="1">Cell projection</location>
        <location evidence="1">Cilium</location>
        <location evidence="1">Flagellum</location>
    </subcellularLocation>
    <subcellularLocation>
        <location evidence="2">Cytoplasm</location>
        <location evidence="2">Cytoskeleton</location>
        <location evidence="2">Cilium axoneme</location>
    </subcellularLocation>
</comment>
<proteinExistence type="predicted"/>
<evidence type="ECO:0000256" key="1">
    <source>
        <dbReference type="ARBA" id="ARBA00004230"/>
    </source>
</evidence>
<evidence type="ECO:0000256" key="9">
    <source>
        <dbReference type="SAM" id="MobiDB-lite"/>
    </source>
</evidence>
<dbReference type="Gene3D" id="2.20.110.10">
    <property type="entry name" value="Histone H3 K4-specific methyltransferase SET7/9 N-terminal domain"/>
    <property type="match status" value="3"/>
</dbReference>
<feature type="region of interest" description="Disordered" evidence="9">
    <location>
        <begin position="532"/>
        <end position="552"/>
    </location>
</feature>
<evidence type="ECO:0000256" key="3">
    <source>
        <dbReference type="ARBA" id="ARBA00022490"/>
    </source>
</evidence>
<keyword evidence="8" id="KW-0966">Cell projection</keyword>
<keyword evidence="5" id="KW-0282">Flagellum</keyword>
<evidence type="ECO:0000256" key="7">
    <source>
        <dbReference type="ARBA" id="ARBA00023212"/>
    </source>
</evidence>
<keyword evidence="6" id="KW-0969">Cilium</keyword>
<sequence>MVEPTAACAPTAAAEDDGHDTQEHESDTVGPDDGAVTIPLELQNKPPLDPRVLRNVLLSYEGDMRRVRGCDEPVFHGRGRAVFREGFTYEGDFVIGRMHGHGRIEWSSGVTYEGSVVDNEIQGHGTYTWPNGSTYTGDVRDGRRHGHGVFHTGHLGALVDPPDQQEHTPSGVPLLQPLYFAFHAEEPHELHNPIAATSNARYEGDWRNGRPHGRGVLVYDDALHVRYEGAFVEGQRHGYGEMRYASGNVYRGDWVQDVKCGHGTMLWMAPSAATSTSSSSTAVASTPSSTAVEKYVGAWLADRPHGHGRHVWLQGKQREKNWYDGLFVDGRRHGRGAFYYANGARYDGEWRDNVKHGHGSFCYDDGRVWTGRFEDDRAVDGVDADSATADASAKSGLRLFVDDVMTSLGIVDRERAAKALVHAVLRVNTELRALYRQSIAASGSEGMLLEVSECRRALAERGVFLSVGQLERMLAATRVAQQVATGGGSSIEIPTDAGGLSELPEVIPPSRLLVFREFVELLVRLAVWHRQRQEEHTDETQDGDIVNASGPTHPAPWLAETFTAFHEALAAGGEPRSSTTAQLFATELPLVLQKHHAVLHRMFQASASVSRPEADAEAETEDKEPSEWLHVPLRGLLRLLRELGVGLRMRDALQTLQDMWGPSAKGRAAALDPFFIETELSFAEFTDALVLVLMAELRQQQQREPQQAQAEAEATPLFARVDQFLHDAATSDALPPLRH</sequence>
<dbReference type="AlphaFoldDB" id="A0AAD5LG79"/>
<dbReference type="PANTHER" id="PTHR46613:SF1">
    <property type="entry name" value="RADIAL SPOKE HEAD 10 HOMOLOG B-RELATED"/>
    <property type="match status" value="1"/>
</dbReference>
<evidence type="ECO:0000313" key="11">
    <source>
        <dbReference type="Proteomes" id="UP001209570"/>
    </source>
</evidence>
<dbReference type="GO" id="GO:0005930">
    <property type="term" value="C:axoneme"/>
    <property type="evidence" value="ECO:0007669"/>
    <property type="project" value="UniProtKB-SubCell"/>
</dbReference>
<name>A0AAD5LG79_PYTIN</name>
<evidence type="ECO:0000256" key="8">
    <source>
        <dbReference type="ARBA" id="ARBA00023273"/>
    </source>
</evidence>
<dbReference type="Proteomes" id="UP001209570">
    <property type="component" value="Unassembled WGS sequence"/>
</dbReference>
<dbReference type="InterPro" id="IPR003409">
    <property type="entry name" value="MORN"/>
</dbReference>
<keyword evidence="4" id="KW-0677">Repeat</keyword>
<evidence type="ECO:0000256" key="6">
    <source>
        <dbReference type="ARBA" id="ARBA00023069"/>
    </source>
</evidence>
<feature type="compositionally biased region" description="Low complexity" evidence="9">
    <location>
        <begin position="1"/>
        <end position="13"/>
    </location>
</feature>
<dbReference type="Pfam" id="PF02493">
    <property type="entry name" value="MORN"/>
    <property type="match status" value="9"/>
</dbReference>
<gene>
    <name evidence="10" type="ORF">P43SY_008635</name>
</gene>
<evidence type="ECO:0000256" key="4">
    <source>
        <dbReference type="ARBA" id="ARBA00022737"/>
    </source>
</evidence>
<feature type="region of interest" description="Disordered" evidence="9">
    <location>
        <begin position="1"/>
        <end position="34"/>
    </location>
</feature>
<evidence type="ECO:0000256" key="5">
    <source>
        <dbReference type="ARBA" id="ARBA00022846"/>
    </source>
</evidence>
<dbReference type="GO" id="GO:0031514">
    <property type="term" value="C:motile cilium"/>
    <property type="evidence" value="ECO:0007669"/>
    <property type="project" value="UniProtKB-SubCell"/>
</dbReference>
<dbReference type="PANTHER" id="PTHR46613">
    <property type="entry name" value="RADIAL SPOKE HEAD 10 HOMOLOG B-RELATED"/>
    <property type="match status" value="1"/>
</dbReference>
<dbReference type="SMART" id="SM00698">
    <property type="entry name" value="MORN"/>
    <property type="match status" value="9"/>
</dbReference>
<dbReference type="SUPFAM" id="SSF82185">
    <property type="entry name" value="Histone H3 K4-specific methyltransferase SET7/9 N-terminal domain"/>
    <property type="match status" value="3"/>
</dbReference>
<protein>
    <recommendedName>
        <fullName evidence="12">Radial spoke head 10 family protein</fullName>
    </recommendedName>
</protein>
<evidence type="ECO:0000313" key="10">
    <source>
        <dbReference type="EMBL" id="KAJ0396973.1"/>
    </source>
</evidence>